<proteinExistence type="predicted"/>
<accession>E6QJV1</accession>
<gene>
    <name evidence="1" type="ORF">CARN6_0864</name>
</gene>
<dbReference type="EMBL" id="CABQ01000100">
    <property type="protein sequence ID" value="CBI07518.1"/>
    <property type="molecule type" value="Genomic_DNA"/>
</dbReference>
<dbReference type="AlphaFoldDB" id="E6QJV1"/>
<sequence length="28" mass="3105">MLGRHCIAVFAPMTRDTRHGCFAVGWGN</sequence>
<name>E6QJV1_9ZZZZ</name>
<organism evidence="1">
    <name type="scientific">mine drainage metagenome</name>
    <dbReference type="NCBI Taxonomy" id="410659"/>
    <lineage>
        <taxon>unclassified sequences</taxon>
        <taxon>metagenomes</taxon>
        <taxon>ecological metagenomes</taxon>
    </lineage>
</organism>
<evidence type="ECO:0000313" key="1">
    <source>
        <dbReference type="EMBL" id="CBI07518.1"/>
    </source>
</evidence>
<reference evidence="1" key="1">
    <citation type="submission" date="2009-10" db="EMBL/GenBank/DDBJ databases">
        <title>Diversity of trophic interactions inside an arsenic-rich microbial ecosystem.</title>
        <authorList>
            <person name="Bertin P.N."/>
            <person name="Heinrich-Salmeron A."/>
            <person name="Pelletier E."/>
            <person name="Goulhen-Chollet F."/>
            <person name="Arsene-Ploetze F."/>
            <person name="Gallien S."/>
            <person name="Calteau A."/>
            <person name="Vallenet D."/>
            <person name="Casiot C."/>
            <person name="Chane-Woon-Ming B."/>
            <person name="Giloteaux L."/>
            <person name="Barakat M."/>
            <person name="Bonnefoy V."/>
            <person name="Bruneel O."/>
            <person name="Chandler M."/>
            <person name="Cleiss J."/>
            <person name="Duran R."/>
            <person name="Elbaz-Poulichet F."/>
            <person name="Fonknechten N."/>
            <person name="Lauga B."/>
            <person name="Mornico D."/>
            <person name="Ortet P."/>
            <person name="Schaeffer C."/>
            <person name="Siguier P."/>
            <person name="Alexander Thil Smith A."/>
            <person name="Van Dorsselaer A."/>
            <person name="Weissenbach J."/>
            <person name="Medigue C."/>
            <person name="Le Paslier D."/>
        </authorList>
    </citation>
    <scope>NUCLEOTIDE SEQUENCE</scope>
</reference>
<protein>
    <submittedName>
        <fullName evidence="1">Putative AraD-like aldolase/epimerase</fullName>
    </submittedName>
</protein>
<comment type="caution">
    <text evidence="1">The sequence shown here is derived from an EMBL/GenBank/DDBJ whole genome shotgun (WGS) entry which is preliminary data.</text>
</comment>